<dbReference type="Proteomes" id="UP000184394">
    <property type="component" value="Unassembled WGS sequence"/>
</dbReference>
<dbReference type="RefSeq" id="WP_072949343.1">
    <property type="nucleotide sequence ID" value="NZ_FRCT01000003.1"/>
</dbReference>
<feature type="domain" description="Dockerin" evidence="2">
    <location>
        <begin position="40"/>
        <end position="113"/>
    </location>
</feature>
<dbReference type="PROSITE" id="PS00018">
    <property type="entry name" value="EF_HAND_1"/>
    <property type="match status" value="1"/>
</dbReference>
<dbReference type="GO" id="GO:0000272">
    <property type="term" value="P:polysaccharide catabolic process"/>
    <property type="evidence" value="ECO:0007669"/>
    <property type="project" value="InterPro"/>
</dbReference>
<dbReference type="Gene3D" id="1.10.1330.10">
    <property type="entry name" value="Dockerin domain"/>
    <property type="match status" value="1"/>
</dbReference>
<keyword evidence="1" id="KW-0732">Signal</keyword>
<proteinExistence type="predicted"/>
<dbReference type="InterPro" id="IPR016134">
    <property type="entry name" value="Dockerin_dom"/>
</dbReference>
<feature type="chain" id="PRO_5038578627" description="Dockerin domain-containing protein" evidence="1">
    <location>
        <begin position="25"/>
        <end position="397"/>
    </location>
</feature>
<dbReference type="AlphaFoldDB" id="A0A1M7HYB9"/>
<gene>
    <name evidence="3" type="ORF">SAMN04487860_103174</name>
</gene>
<evidence type="ECO:0000256" key="1">
    <source>
        <dbReference type="SAM" id="SignalP"/>
    </source>
</evidence>
<protein>
    <recommendedName>
        <fullName evidence="2">Dockerin domain-containing protein</fullName>
    </recommendedName>
</protein>
<feature type="signal peptide" evidence="1">
    <location>
        <begin position="1"/>
        <end position="24"/>
    </location>
</feature>
<dbReference type="OrthoDB" id="1817553at2"/>
<name>A0A1M7HYB9_RUMFL</name>
<dbReference type="EMBL" id="FRCT01000003">
    <property type="protein sequence ID" value="SHM33494.1"/>
    <property type="molecule type" value="Genomic_DNA"/>
</dbReference>
<evidence type="ECO:0000313" key="3">
    <source>
        <dbReference type="EMBL" id="SHM33494.1"/>
    </source>
</evidence>
<organism evidence="3 4">
    <name type="scientific">Ruminococcus flavefaciens</name>
    <dbReference type="NCBI Taxonomy" id="1265"/>
    <lineage>
        <taxon>Bacteria</taxon>
        <taxon>Bacillati</taxon>
        <taxon>Bacillota</taxon>
        <taxon>Clostridia</taxon>
        <taxon>Eubacteriales</taxon>
        <taxon>Oscillospiraceae</taxon>
        <taxon>Ruminococcus</taxon>
    </lineage>
</organism>
<sequence>MKKLISLITAALTAFSATSLITSAESAPDLSDDNIMHESHTRIVGDLNNDGEITISDLVTMSNVLLRKGYDDDIMYYRDELGYTDLNFDLETDVFDLVEMRKLVISPETAFKQINNVDILASAEKSDTKGAFISFPDEISTYLSLLGTDAEEIQKYVDMYDEDFFRDNDLVFCTLMQEYGNGIHFKYPESTFLFGDLLYITQQEAFAEYFGVELTPEMIENLNFFCLITSKKYISHPMVYPEKKQVILFHTNVPKQYKAVSGGLCGVLDFELFVPDYDAHKYYSEDGKNGIMITVNEDHFMDDSCIYEIYRINDDGSYTYIDGYTDAADYDQYKDGYKILHDDIGNIIYYFNENCYICFYKENATITYVQYEYDERFGDYRRKWKNIFVFFDDTAKP</sequence>
<dbReference type="PROSITE" id="PS51766">
    <property type="entry name" value="DOCKERIN"/>
    <property type="match status" value="1"/>
</dbReference>
<dbReference type="InterPro" id="IPR036439">
    <property type="entry name" value="Dockerin_dom_sf"/>
</dbReference>
<accession>A0A1M7HYB9</accession>
<reference evidence="3 4" key="1">
    <citation type="submission" date="2016-11" db="EMBL/GenBank/DDBJ databases">
        <authorList>
            <person name="Jaros S."/>
            <person name="Januszkiewicz K."/>
            <person name="Wedrychowicz H."/>
        </authorList>
    </citation>
    <scope>NUCLEOTIDE SEQUENCE [LARGE SCALE GENOMIC DNA]</scope>
    <source>
        <strain evidence="3 4">Y1</strain>
    </source>
</reference>
<evidence type="ECO:0000313" key="4">
    <source>
        <dbReference type="Proteomes" id="UP000184394"/>
    </source>
</evidence>
<dbReference type="SUPFAM" id="SSF63446">
    <property type="entry name" value="Type I dockerin domain"/>
    <property type="match status" value="1"/>
</dbReference>
<evidence type="ECO:0000259" key="2">
    <source>
        <dbReference type="PROSITE" id="PS51766"/>
    </source>
</evidence>
<dbReference type="InterPro" id="IPR018247">
    <property type="entry name" value="EF_Hand_1_Ca_BS"/>
</dbReference>